<dbReference type="GO" id="GO:0006535">
    <property type="term" value="P:cysteine biosynthetic process from serine"/>
    <property type="evidence" value="ECO:0007669"/>
    <property type="project" value="InterPro"/>
</dbReference>
<evidence type="ECO:0000256" key="9">
    <source>
        <dbReference type="ARBA" id="ARBA00023315"/>
    </source>
</evidence>
<feature type="chain" id="PRO_5038641192" description="Serine acetyltransferase" evidence="11">
    <location>
        <begin position="23"/>
        <end position="218"/>
    </location>
</feature>
<protein>
    <recommendedName>
        <fullName evidence="4">Serine acetyltransferase</fullName>
        <ecNumber evidence="3">2.3.1.30</ecNumber>
    </recommendedName>
</protein>
<evidence type="ECO:0000256" key="4">
    <source>
        <dbReference type="ARBA" id="ARBA00018522"/>
    </source>
</evidence>
<evidence type="ECO:0000256" key="2">
    <source>
        <dbReference type="ARBA" id="ARBA00007274"/>
    </source>
</evidence>
<dbReference type="CDD" id="cd03354">
    <property type="entry name" value="LbH_SAT"/>
    <property type="match status" value="1"/>
</dbReference>
<dbReference type="NCBIfam" id="TIGR01172">
    <property type="entry name" value="cysE"/>
    <property type="match status" value="1"/>
</dbReference>
<keyword evidence="6 12" id="KW-0808">Transferase</keyword>
<evidence type="ECO:0000313" key="12">
    <source>
        <dbReference type="EMBL" id="PMD05617.1"/>
    </source>
</evidence>
<evidence type="ECO:0000256" key="3">
    <source>
        <dbReference type="ARBA" id="ARBA00013266"/>
    </source>
</evidence>
<evidence type="ECO:0000256" key="6">
    <source>
        <dbReference type="ARBA" id="ARBA00022679"/>
    </source>
</evidence>
<dbReference type="RefSeq" id="WP_102238638.1">
    <property type="nucleotide sequence ID" value="NZ_PNHK01000002.1"/>
</dbReference>
<name>A0A2N6VNE7_9MICO</name>
<dbReference type="Gene3D" id="1.10.3130.10">
    <property type="entry name" value="serine acetyltransferase, domain 1"/>
    <property type="match status" value="1"/>
</dbReference>
<comment type="catalytic activity">
    <reaction evidence="10">
        <text>L-serine + acetyl-CoA = O-acetyl-L-serine + CoA</text>
        <dbReference type="Rhea" id="RHEA:24560"/>
        <dbReference type="ChEBI" id="CHEBI:33384"/>
        <dbReference type="ChEBI" id="CHEBI:57287"/>
        <dbReference type="ChEBI" id="CHEBI:57288"/>
        <dbReference type="ChEBI" id="CHEBI:58340"/>
        <dbReference type="EC" id="2.3.1.30"/>
    </reaction>
</comment>
<comment type="pathway">
    <text evidence="1">Amino-acid biosynthesis; L-cysteine biosynthesis; L-cysteine from L-serine: step 1/2.</text>
</comment>
<reference evidence="12 13" key="1">
    <citation type="submission" date="2017-09" db="EMBL/GenBank/DDBJ databases">
        <title>Bacterial strain isolated from the female urinary microbiota.</title>
        <authorList>
            <person name="Thomas-White K."/>
            <person name="Kumar N."/>
            <person name="Forster S."/>
            <person name="Putonti C."/>
            <person name="Lawley T."/>
            <person name="Wolfe A.J."/>
        </authorList>
    </citation>
    <scope>NUCLEOTIDE SEQUENCE [LARGE SCALE GENOMIC DNA]</scope>
    <source>
        <strain evidence="12 13">UMB1301</strain>
    </source>
</reference>
<comment type="similarity">
    <text evidence="2">Belongs to the transferase hexapeptide repeat family.</text>
</comment>
<feature type="signal peptide" evidence="11">
    <location>
        <begin position="1"/>
        <end position="22"/>
    </location>
</feature>
<dbReference type="OrthoDB" id="9801456at2"/>
<keyword evidence="11" id="KW-0732">Signal</keyword>
<dbReference type="InterPro" id="IPR042122">
    <property type="entry name" value="Ser_AcTrfase_N_sf"/>
</dbReference>
<keyword evidence="9" id="KW-0012">Acyltransferase</keyword>
<evidence type="ECO:0000256" key="10">
    <source>
        <dbReference type="ARBA" id="ARBA00049486"/>
    </source>
</evidence>
<dbReference type="InterPro" id="IPR005881">
    <property type="entry name" value="Ser_O-AcTrfase"/>
</dbReference>
<keyword evidence="8" id="KW-0198">Cysteine biosynthesis</keyword>
<dbReference type="GO" id="GO:0009001">
    <property type="term" value="F:serine O-acetyltransferase activity"/>
    <property type="evidence" value="ECO:0007669"/>
    <property type="project" value="UniProtKB-EC"/>
</dbReference>
<dbReference type="InterPro" id="IPR011004">
    <property type="entry name" value="Trimer_LpxA-like_sf"/>
</dbReference>
<evidence type="ECO:0000256" key="7">
    <source>
        <dbReference type="ARBA" id="ARBA00022737"/>
    </source>
</evidence>
<evidence type="ECO:0000256" key="11">
    <source>
        <dbReference type="SAM" id="SignalP"/>
    </source>
</evidence>
<gene>
    <name evidence="12" type="primary">cysE</name>
    <name evidence="12" type="ORF">CJ199_06305</name>
</gene>
<dbReference type="NCBIfam" id="NF041874">
    <property type="entry name" value="EPS_EpsC"/>
    <property type="match status" value="1"/>
</dbReference>
<dbReference type="InterPro" id="IPR045304">
    <property type="entry name" value="LbH_SAT"/>
</dbReference>
<dbReference type="EC" id="2.3.1.30" evidence="3"/>
<dbReference type="SUPFAM" id="SSF51161">
    <property type="entry name" value="Trimeric LpxA-like enzymes"/>
    <property type="match status" value="1"/>
</dbReference>
<organism evidence="12 13">
    <name type="scientific">Brevibacterium paucivorans</name>
    <dbReference type="NCBI Taxonomy" id="170994"/>
    <lineage>
        <taxon>Bacteria</taxon>
        <taxon>Bacillati</taxon>
        <taxon>Actinomycetota</taxon>
        <taxon>Actinomycetes</taxon>
        <taxon>Micrococcales</taxon>
        <taxon>Brevibacteriaceae</taxon>
        <taxon>Brevibacterium</taxon>
    </lineage>
</organism>
<dbReference type="PROSITE" id="PS00101">
    <property type="entry name" value="HEXAPEP_TRANSFERASES"/>
    <property type="match status" value="1"/>
</dbReference>
<dbReference type="InterPro" id="IPR018357">
    <property type="entry name" value="Hexapep_transf_CS"/>
</dbReference>
<accession>A0A2N6VNE7</accession>
<sequence>MSFVKKLAVMAGVGAAAVAATSATTVGKRARAAFREDLDTARRRDPAVRSDFVTAVSYPGLHAVWAYRGLHELNKMPGGGIPARILSQAVRTLTGVEIHPAAKIGRRFFIDHADGIVVGATAEIGDDVMLYQQVTLGGTSMEQTKRHPTLGNNVLVGAGAKILGPITVGDGASVGANAVVVKDVPANHVAVGVPAKNRAPKGADTPQNHVLEDPAIWI</sequence>
<evidence type="ECO:0000256" key="8">
    <source>
        <dbReference type="ARBA" id="ARBA00023192"/>
    </source>
</evidence>
<dbReference type="Gene3D" id="2.160.10.10">
    <property type="entry name" value="Hexapeptide repeat proteins"/>
    <property type="match status" value="1"/>
</dbReference>
<dbReference type="FunFam" id="2.160.10.10:FF:000007">
    <property type="entry name" value="Serine acetyltransferase"/>
    <property type="match status" value="1"/>
</dbReference>
<keyword evidence="5" id="KW-0028">Amino-acid biosynthesis</keyword>
<dbReference type="InterPro" id="IPR053376">
    <property type="entry name" value="Serine_acetyltransferase"/>
</dbReference>
<proteinExistence type="inferred from homology"/>
<comment type="caution">
    <text evidence="12">The sequence shown here is derived from an EMBL/GenBank/DDBJ whole genome shotgun (WGS) entry which is preliminary data.</text>
</comment>
<dbReference type="PANTHER" id="PTHR42811">
    <property type="entry name" value="SERINE ACETYLTRANSFERASE"/>
    <property type="match status" value="1"/>
</dbReference>
<dbReference type="EMBL" id="PNHK01000002">
    <property type="protein sequence ID" value="PMD05617.1"/>
    <property type="molecule type" value="Genomic_DNA"/>
</dbReference>
<evidence type="ECO:0000313" key="13">
    <source>
        <dbReference type="Proteomes" id="UP000235598"/>
    </source>
</evidence>
<dbReference type="GO" id="GO:0005737">
    <property type="term" value="C:cytoplasm"/>
    <property type="evidence" value="ECO:0007669"/>
    <property type="project" value="InterPro"/>
</dbReference>
<evidence type="ECO:0000256" key="1">
    <source>
        <dbReference type="ARBA" id="ARBA00004876"/>
    </source>
</evidence>
<evidence type="ECO:0000256" key="5">
    <source>
        <dbReference type="ARBA" id="ARBA00022605"/>
    </source>
</evidence>
<dbReference type="InterPro" id="IPR001451">
    <property type="entry name" value="Hexapep"/>
</dbReference>
<dbReference type="Pfam" id="PF00132">
    <property type="entry name" value="Hexapep"/>
    <property type="match status" value="1"/>
</dbReference>
<dbReference type="Proteomes" id="UP000235598">
    <property type="component" value="Unassembled WGS sequence"/>
</dbReference>
<keyword evidence="7" id="KW-0677">Repeat</keyword>
<dbReference type="AlphaFoldDB" id="A0A2N6VNE7"/>